<dbReference type="InterPro" id="IPR001841">
    <property type="entry name" value="Znf_RING"/>
</dbReference>
<gene>
    <name evidence="20" type="ORF">MUK42_17565</name>
</gene>
<feature type="region of interest" description="Disordered" evidence="16">
    <location>
        <begin position="525"/>
        <end position="549"/>
    </location>
</feature>
<dbReference type="PANTHER" id="PTHR31741:SF6">
    <property type="entry name" value="PROTEIN EMBRYO SAC DEVELOPMENT ARREST 30"/>
    <property type="match status" value="1"/>
</dbReference>
<dbReference type="Pfam" id="PF04588">
    <property type="entry name" value="HIG_1_N"/>
    <property type="match status" value="1"/>
</dbReference>
<evidence type="ECO:0000259" key="19">
    <source>
        <dbReference type="PROSITE" id="PS51503"/>
    </source>
</evidence>
<evidence type="ECO:0000256" key="8">
    <source>
        <dbReference type="ARBA" id="ARBA00022968"/>
    </source>
</evidence>
<organism evidence="20 21">
    <name type="scientific">Musa troglodytarum</name>
    <name type="common">fe'i banana</name>
    <dbReference type="NCBI Taxonomy" id="320322"/>
    <lineage>
        <taxon>Eukaryota</taxon>
        <taxon>Viridiplantae</taxon>
        <taxon>Streptophyta</taxon>
        <taxon>Embryophyta</taxon>
        <taxon>Tracheophyta</taxon>
        <taxon>Spermatophyta</taxon>
        <taxon>Magnoliopsida</taxon>
        <taxon>Liliopsida</taxon>
        <taxon>Zingiberales</taxon>
        <taxon>Musaceae</taxon>
        <taxon>Musa</taxon>
    </lineage>
</organism>
<dbReference type="InterPro" id="IPR007667">
    <property type="entry name" value="Hypoxia_induced_domain"/>
</dbReference>
<dbReference type="Proteomes" id="UP001055439">
    <property type="component" value="Chromosome 8"/>
</dbReference>
<evidence type="ECO:0000256" key="1">
    <source>
        <dbReference type="ARBA" id="ARBA00004173"/>
    </source>
</evidence>
<feature type="compositionally biased region" description="Acidic residues" evidence="16">
    <location>
        <begin position="1178"/>
        <end position="1196"/>
    </location>
</feature>
<sequence length="1220" mass="135802">MGLGGAAKDTKEREEVVHVACSICLEAVKSGGDRSTAKLQCGHEFHLDCIGSAFNAKGVMQCPNCRKVEEGNWLYANGSHPTPELNMDDYIHDEDLYSLSYMENVTGVHFVAWQGFHHCLIRDPLGYHAIVMENQATLSAAHPCPFIGARMPQTTSSTSNHPFDVHTDGPGYHYRWSHFPSARDIQNPLMMAPSNLHYRGWQHHHPSYSPNAHVSSADSASGFPRLSADGLPTAHSVFHPFVLSHGSGSRAGATSSTVPSLVPPYLRNHGNIHERYRPQTSQSLEGTAMLQPGSSRGFNPLDQCGPFLVSPAIPLGQTAADAENMGSNRLCAWERECFASHHPYSRVDRECSCWGPFPPVIGASDSNPRMAFYPPNVPEISSSQAGYNRAVPPARMLSLILVKEERERERERETERGERRVTKGMAGSPSSFESIRSWVVEHKLRTVGCLWLSGIGSSIAYNWSRPNMKTSVKIIHARLHAQALTLAALAGAAVVEYYDHQSKPRSNVRACPRDLRNVERTDPTLVSLDKGDAGSGSRRRSQPRGDGQGVVEGLKCELCFKMCHKSKIKLAALVGITLSVLSLFVHLFVANYSVGDFIQYKLREDYLYPVGHKLRHRRLWGPVSSLEVLQPYAKPRSFYPVPGQQNGFIYAKISGGFEKIRSSICDLVAIARLLNATLVIPEIQQSVRSKGISPKFRSFSYLYDEEQFIASLSDDVIVVKSLPKDLKEARKKTKFPTVSPKASTSPSFYTREVLPKLKQSKVMRILVSDGGCLQPILPSNMDEYQRLRCRVAFHALQFRSEIQALGNQMVERLRGTGGPYLSYHPGFVRDTLAFHGCAELFQDVHTELIQYTRKQLIKQGTVDEDLVVDSFARKTNGSCPLIPEEVGLLLRAMGYPPNTIIYLAGSETFGGQRILVPLRAMYTNLVDRTSLCTKKELSNLIGPEYPLPSNLPQPPPVKSEKQLIEEWKKAGPRPRPLPPPPARPFYQHEKEGWYGWIAETDTEPDPSSMDIRKQAHRLLWDALDYYVSVEADAFFPGFNNDGSGWPDFSSLVMGHRSYQTASGVTYRPNRKTLVGLLSSMHDNLYHPTHNWTVLVRDHLNKSLGVDGFIAEAESSKTASFLSHPFPECSCRTSKSSDTPGHVMSRSGKLLYGNEEECPEWMVRGLAMASQKATGAKDEDVEEGELLEDDNETDGQSDSDNGNRSDTNRSMEQDEEMDPDD</sequence>
<evidence type="ECO:0000256" key="9">
    <source>
        <dbReference type="ARBA" id="ARBA00022989"/>
    </source>
</evidence>
<evidence type="ECO:0000256" key="10">
    <source>
        <dbReference type="ARBA" id="ARBA00023136"/>
    </source>
</evidence>
<keyword evidence="7 17" id="KW-0812">Transmembrane</keyword>
<dbReference type="CDD" id="cd11299">
    <property type="entry name" value="O-FucT_plant"/>
    <property type="match status" value="1"/>
</dbReference>
<evidence type="ECO:0000259" key="18">
    <source>
        <dbReference type="PROSITE" id="PS50089"/>
    </source>
</evidence>
<dbReference type="SMART" id="SM00184">
    <property type="entry name" value="RING"/>
    <property type="match status" value="1"/>
</dbReference>
<evidence type="ECO:0000256" key="7">
    <source>
        <dbReference type="ARBA" id="ARBA00022692"/>
    </source>
</evidence>
<feature type="compositionally biased region" description="Basic and acidic residues" evidence="16">
    <location>
        <begin position="1200"/>
        <end position="1211"/>
    </location>
</feature>
<keyword evidence="15" id="KW-0862">Zinc</keyword>
<reference evidence="20" key="1">
    <citation type="submission" date="2022-05" db="EMBL/GenBank/DDBJ databases">
        <title>The Musa troglodytarum L. genome provides insights into the mechanism of non-climacteric behaviour and enrichment of carotenoids.</title>
        <authorList>
            <person name="Wang J."/>
        </authorList>
    </citation>
    <scope>NUCLEOTIDE SEQUENCE</scope>
    <source>
        <tissue evidence="20">Leaf</tissue>
    </source>
</reference>
<dbReference type="AlphaFoldDB" id="A0A9E7KN55"/>
<keyword evidence="21" id="KW-1185">Reference proteome</keyword>
<dbReference type="OrthoDB" id="743588at2759"/>
<dbReference type="InterPro" id="IPR013083">
    <property type="entry name" value="Znf_RING/FYVE/PHD"/>
</dbReference>
<keyword evidence="13" id="KW-0119">Carbohydrate metabolism</keyword>
<evidence type="ECO:0000256" key="12">
    <source>
        <dbReference type="ARBA" id="ARBA00023253"/>
    </source>
</evidence>
<dbReference type="EMBL" id="CP097510">
    <property type="protein sequence ID" value="URE23391.1"/>
    <property type="molecule type" value="Genomic_DNA"/>
</dbReference>
<evidence type="ECO:0000256" key="13">
    <source>
        <dbReference type="ARBA" id="ARBA00023277"/>
    </source>
</evidence>
<evidence type="ECO:0000256" key="15">
    <source>
        <dbReference type="PROSITE-ProRule" id="PRU00175"/>
    </source>
</evidence>
<evidence type="ECO:0000256" key="5">
    <source>
        <dbReference type="ARBA" id="ARBA00022676"/>
    </source>
</evidence>
<keyword evidence="6" id="KW-0808">Transferase</keyword>
<dbReference type="PROSITE" id="PS51503">
    <property type="entry name" value="HIG1"/>
    <property type="match status" value="1"/>
</dbReference>
<feature type="region of interest" description="Disordered" evidence="16">
    <location>
        <begin position="1169"/>
        <end position="1220"/>
    </location>
</feature>
<comment type="pathway">
    <text evidence="3">Glycan metabolism.</text>
</comment>
<dbReference type="GO" id="GO:0005794">
    <property type="term" value="C:Golgi apparatus"/>
    <property type="evidence" value="ECO:0007669"/>
    <property type="project" value="TreeGrafter"/>
</dbReference>
<proteinExistence type="inferred from homology"/>
<evidence type="ECO:0000313" key="20">
    <source>
        <dbReference type="EMBL" id="URE23391.1"/>
    </source>
</evidence>
<dbReference type="Gene3D" id="6.10.140.1320">
    <property type="match status" value="1"/>
</dbReference>
<feature type="region of interest" description="Disordered" evidence="16">
    <location>
        <begin position="407"/>
        <end position="429"/>
    </location>
</feature>
<dbReference type="InterPro" id="IPR024709">
    <property type="entry name" value="FucosylTrfase_pln"/>
</dbReference>
<dbReference type="GO" id="GO:0008270">
    <property type="term" value="F:zinc ion binding"/>
    <property type="evidence" value="ECO:0007669"/>
    <property type="project" value="UniProtKB-KW"/>
</dbReference>
<keyword evidence="10 17" id="KW-0472">Membrane</keyword>
<dbReference type="PROSITE" id="PS50089">
    <property type="entry name" value="ZF_RING_2"/>
    <property type="match status" value="1"/>
</dbReference>
<feature type="compositionally biased region" description="Basic and acidic residues" evidence="16">
    <location>
        <begin position="407"/>
        <end position="421"/>
    </location>
</feature>
<comment type="similarity">
    <text evidence="4">Belongs to the glycosyltransferase GT106 family.</text>
</comment>
<evidence type="ECO:0000256" key="4">
    <source>
        <dbReference type="ARBA" id="ARBA00007737"/>
    </source>
</evidence>
<name>A0A9E7KN55_9LILI</name>
<feature type="domain" description="HIG1" evidence="19">
    <location>
        <begin position="416"/>
        <end position="507"/>
    </location>
</feature>
<feature type="domain" description="RING-type" evidence="18">
    <location>
        <begin position="21"/>
        <end position="66"/>
    </location>
</feature>
<evidence type="ECO:0000256" key="11">
    <source>
        <dbReference type="ARBA" id="ARBA00023180"/>
    </source>
</evidence>
<dbReference type="GO" id="GO:0016020">
    <property type="term" value="C:membrane"/>
    <property type="evidence" value="ECO:0007669"/>
    <property type="project" value="UniProtKB-SubCell"/>
</dbReference>
<keyword evidence="12" id="KW-0294">Fucose metabolism</keyword>
<keyword evidence="11" id="KW-0325">Glycoprotein</keyword>
<evidence type="ECO:0000256" key="6">
    <source>
        <dbReference type="ARBA" id="ARBA00022679"/>
    </source>
</evidence>
<evidence type="ECO:0000256" key="16">
    <source>
        <dbReference type="SAM" id="MobiDB-lite"/>
    </source>
</evidence>
<keyword evidence="8" id="KW-0735">Signal-anchor</keyword>
<dbReference type="GO" id="GO:0016757">
    <property type="term" value="F:glycosyltransferase activity"/>
    <property type="evidence" value="ECO:0007669"/>
    <property type="project" value="UniProtKB-KW"/>
</dbReference>
<dbReference type="GO" id="GO:0006004">
    <property type="term" value="P:fucose metabolic process"/>
    <property type="evidence" value="ECO:0007669"/>
    <property type="project" value="UniProtKB-KW"/>
</dbReference>
<dbReference type="Gene3D" id="3.30.40.10">
    <property type="entry name" value="Zinc/RING finger domain, C3HC4 (zinc finger)"/>
    <property type="match status" value="1"/>
</dbReference>
<dbReference type="InterPro" id="IPR019378">
    <property type="entry name" value="GDP-Fuc_O-FucTrfase"/>
</dbReference>
<dbReference type="GO" id="GO:0005739">
    <property type="term" value="C:mitochondrion"/>
    <property type="evidence" value="ECO:0007669"/>
    <property type="project" value="UniProtKB-SubCell"/>
</dbReference>
<evidence type="ECO:0000256" key="2">
    <source>
        <dbReference type="ARBA" id="ARBA00004606"/>
    </source>
</evidence>
<keyword evidence="9 17" id="KW-1133">Transmembrane helix</keyword>
<evidence type="ECO:0000256" key="14">
    <source>
        <dbReference type="ARBA" id="ARBA00030350"/>
    </source>
</evidence>
<keyword evidence="15" id="KW-0479">Metal-binding</keyword>
<protein>
    <recommendedName>
        <fullName evidence="14">O-fucosyltransferase family protein</fullName>
    </recommendedName>
</protein>
<comment type="subcellular location">
    <subcellularLocation>
        <location evidence="2">Membrane</location>
        <topology evidence="2">Single-pass type II membrane protein</topology>
    </subcellularLocation>
    <subcellularLocation>
        <location evidence="1">Mitochondrion</location>
    </subcellularLocation>
</comment>
<evidence type="ECO:0000313" key="21">
    <source>
        <dbReference type="Proteomes" id="UP001055439"/>
    </source>
</evidence>
<keyword evidence="5" id="KW-0328">Glycosyltransferase</keyword>
<evidence type="ECO:0000256" key="17">
    <source>
        <dbReference type="SAM" id="Phobius"/>
    </source>
</evidence>
<dbReference type="Pfam" id="PF10250">
    <property type="entry name" value="O-FucT"/>
    <property type="match status" value="1"/>
</dbReference>
<feature type="transmembrane region" description="Helical" evidence="17">
    <location>
        <begin position="570"/>
        <end position="589"/>
    </location>
</feature>
<dbReference type="PANTHER" id="PTHR31741">
    <property type="entry name" value="OS02G0726500 PROTEIN-RELATED"/>
    <property type="match status" value="1"/>
</dbReference>
<keyword evidence="15" id="KW-0863">Zinc-finger</keyword>
<dbReference type="Pfam" id="PF13639">
    <property type="entry name" value="zf-RING_2"/>
    <property type="match status" value="1"/>
</dbReference>
<feature type="transmembrane region" description="Helical" evidence="17">
    <location>
        <begin position="479"/>
        <end position="498"/>
    </location>
</feature>
<evidence type="ECO:0000256" key="3">
    <source>
        <dbReference type="ARBA" id="ARBA00004881"/>
    </source>
</evidence>
<accession>A0A9E7KN55</accession>
<dbReference type="SUPFAM" id="SSF57850">
    <property type="entry name" value="RING/U-box"/>
    <property type="match status" value="1"/>
</dbReference>